<evidence type="ECO:0000313" key="10">
    <source>
        <dbReference type="EMBL" id="PLW82685.1"/>
    </source>
</evidence>
<proteinExistence type="inferred from homology"/>
<dbReference type="Gene3D" id="1.20.140.10">
    <property type="entry name" value="Butyryl-CoA Dehydrogenase, subunit A, domain 3"/>
    <property type="match status" value="1"/>
</dbReference>
<feature type="domain" description="Acyl-CoA dehydrogenase/oxidase C-terminal" evidence="7">
    <location>
        <begin position="241"/>
        <end position="406"/>
    </location>
</feature>
<evidence type="ECO:0000259" key="9">
    <source>
        <dbReference type="Pfam" id="PF02771"/>
    </source>
</evidence>
<evidence type="ECO:0000256" key="2">
    <source>
        <dbReference type="ARBA" id="ARBA00009347"/>
    </source>
</evidence>
<dbReference type="EMBL" id="PKLZ01000007">
    <property type="protein sequence ID" value="PLW82685.1"/>
    <property type="molecule type" value="Genomic_DNA"/>
</dbReference>
<evidence type="ECO:0000256" key="5">
    <source>
        <dbReference type="ARBA" id="ARBA00023002"/>
    </source>
</evidence>
<organism evidence="10 11">
    <name type="scientific">Kineobactrum sediminis</name>
    <dbReference type="NCBI Taxonomy" id="1905677"/>
    <lineage>
        <taxon>Bacteria</taxon>
        <taxon>Pseudomonadati</taxon>
        <taxon>Pseudomonadota</taxon>
        <taxon>Gammaproteobacteria</taxon>
        <taxon>Cellvibrionales</taxon>
        <taxon>Halieaceae</taxon>
        <taxon>Kineobactrum</taxon>
    </lineage>
</organism>
<feature type="domain" description="Acyl-CoA dehydrogenase/oxidase N-terminal" evidence="9">
    <location>
        <begin position="42"/>
        <end position="129"/>
    </location>
</feature>
<name>A0A2N5Y2R5_9GAMM</name>
<dbReference type="InterPro" id="IPR009075">
    <property type="entry name" value="AcylCo_DH/oxidase_C"/>
</dbReference>
<dbReference type="Pfam" id="PF00441">
    <property type="entry name" value="Acyl-CoA_dh_1"/>
    <property type="match status" value="1"/>
</dbReference>
<dbReference type="InterPro" id="IPR006091">
    <property type="entry name" value="Acyl-CoA_Oxase/DH_mid-dom"/>
</dbReference>
<dbReference type="Gene3D" id="2.40.110.10">
    <property type="entry name" value="Butyryl-CoA Dehydrogenase, subunit A, domain 2"/>
    <property type="match status" value="1"/>
</dbReference>
<dbReference type="InterPro" id="IPR052161">
    <property type="entry name" value="Mycobact_Acyl-CoA_DH"/>
</dbReference>
<dbReference type="InterPro" id="IPR037069">
    <property type="entry name" value="AcylCoA_DH/ox_N_sf"/>
</dbReference>
<dbReference type="InterPro" id="IPR036250">
    <property type="entry name" value="AcylCo_DH-like_C"/>
</dbReference>
<evidence type="ECO:0000256" key="6">
    <source>
        <dbReference type="RuleBase" id="RU362125"/>
    </source>
</evidence>
<dbReference type="PANTHER" id="PTHR43292:SF4">
    <property type="entry name" value="ACYL-COA DEHYDROGENASE FADE34"/>
    <property type="match status" value="1"/>
</dbReference>
<comment type="cofactor">
    <cofactor evidence="1 6">
        <name>FAD</name>
        <dbReference type="ChEBI" id="CHEBI:57692"/>
    </cofactor>
</comment>
<dbReference type="GO" id="GO:0050660">
    <property type="term" value="F:flavin adenine dinucleotide binding"/>
    <property type="evidence" value="ECO:0007669"/>
    <property type="project" value="InterPro"/>
</dbReference>
<keyword evidence="5 6" id="KW-0560">Oxidoreductase</keyword>
<keyword evidence="11" id="KW-1185">Reference proteome</keyword>
<dbReference type="InterPro" id="IPR046373">
    <property type="entry name" value="Acyl-CoA_Oxase/DH_mid-dom_sf"/>
</dbReference>
<dbReference type="AlphaFoldDB" id="A0A2N5Y2R5"/>
<protein>
    <submittedName>
        <fullName evidence="10">Acyl-CoA dehydrogenase</fullName>
    </submittedName>
</protein>
<evidence type="ECO:0000313" key="11">
    <source>
        <dbReference type="Proteomes" id="UP000234845"/>
    </source>
</evidence>
<reference evidence="11" key="1">
    <citation type="submission" date="2017-11" db="EMBL/GenBank/DDBJ databases">
        <title>The draft genome sequence of Chromatocurvus sp. F02.</title>
        <authorList>
            <person name="Du Z.-J."/>
            <person name="Chang Y.-Q."/>
        </authorList>
    </citation>
    <scope>NUCLEOTIDE SEQUENCE [LARGE SCALE GENOMIC DNA]</scope>
    <source>
        <strain evidence="11">F02</strain>
    </source>
</reference>
<sequence>MSESARKDTPEQAEFRAYCREWLAANKPGEPSVRLPQSPLEIMTEDQLSYLQAWQKSAYDAGLVGCDYPVEVGGGGRSNCQTVANEEMMAARTPFFPNVIGLGMAAPTVFYHAREDVKSELLPRLFSGEDIWCQGFSEPGAGSDLASVQTFAERKGDKWVINGHKVWTSLAHFAEWMIILLRTDKSHKYDGLSYFVVPIRSALGKGVTVRPLIKITGETGFNEVIFDNLEVDDRFRLDELGKGWQVAMTTLLHERGAGELQTPRAGGMKNKSTHAITAGNVIELAKACKRGEENSAADDPLLRDKIMRQLIREEGLKQNQRRTRVQALLDHPMRLPLQNKLLASEIAQQTAALALEVEGMRSSLYLADENAPAGGQWPLAYMNSYGMTIAAGTSEVQRNILGERVLGLAKSK</sequence>
<dbReference type="Gene3D" id="1.10.540.10">
    <property type="entry name" value="Acyl-CoA dehydrogenase/oxidase, N-terminal domain"/>
    <property type="match status" value="1"/>
</dbReference>
<dbReference type="InterPro" id="IPR013786">
    <property type="entry name" value="AcylCoA_DH/ox_N"/>
</dbReference>
<dbReference type="RefSeq" id="WP_101521153.1">
    <property type="nucleotide sequence ID" value="NZ_PKLZ01000007.1"/>
</dbReference>
<keyword evidence="4 6" id="KW-0274">FAD</keyword>
<dbReference type="PANTHER" id="PTHR43292">
    <property type="entry name" value="ACYL-COA DEHYDROGENASE"/>
    <property type="match status" value="1"/>
</dbReference>
<evidence type="ECO:0000256" key="3">
    <source>
        <dbReference type="ARBA" id="ARBA00022630"/>
    </source>
</evidence>
<dbReference type="Pfam" id="PF02770">
    <property type="entry name" value="Acyl-CoA_dh_M"/>
    <property type="match status" value="1"/>
</dbReference>
<dbReference type="GO" id="GO:0005886">
    <property type="term" value="C:plasma membrane"/>
    <property type="evidence" value="ECO:0007669"/>
    <property type="project" value="TreeGrafter"/>
</dbReference>
<evidence type="ECO:0000256" key="1">
    <source>
        <dbReference type="ARBA" id="ARBA00001974"/>
    </source>
</evidence>
<dbReference type="GO" id="GO:0016627">
    <property type="term" value="F:oxidoreductase activity, acting on the CH-CH group of donors"/>
    <property type="evidence" value="ECO:0007669"/>
    <property type="project" value="InterPro"/>
</dbReference>
<keyword evidence="3 6" id="KW-0285">Flavoprotein</keyword>
<dbReference type="SUPFAM" id="SSF47203">
    <property type="entry name" value="Acyl-CoA dehydrogenase C-terminal domain-like"/>
    <property type="match status" value="1"/>
</dbReference>
<comment type="similarity">
    <text evidence="2 6">Belongs to the acyl-CoA dehydrogenase family.</text>
</comment>
<dbReference type="OrthoDB" id="5716984at2"/>
<dbReference type="SUPFAM" id="SSF56645">
    <property type="entry name" value="Acyl-CoA dehydrogenase NM domain-like"/>
    <property type="match status" value="1"/>
</dbReference>
<dbReference type="Proteomes" id="UP000234845">
    <property type="component" value="Unassembled WGS sequence"/>
</dbReference>
<evidence type="ECO:0000259" key="8">
    <source>
        <dbReference type="Pfam" id="PF02770"/>
    </source>
</evidence>
<dbReference type="Pfam" id="PF02771">
    <property type="entry name" value="Acyl-CoA_dh_N"/>
    <property type="match status" value="1"/>
</dbReference>
<gene>
    <name evidence="10" type="ORF">CWI75_08875</name>
</gene>
<comment type="caution">
    <text evidence="10">The sequence shown here is derived from an EMBL/GenBank/DDBJ whole genome shotgun (WGS) entry which is preliminary data.</text>
</comment>
<accession>A0A2N5Y2R5</accession>
<feature type="domain" description="Acyl-CoA oxidase/dehydrogenase middle" evidence="8">
    <location>
        <begin position="133"/>
        <end position="228"/>
    </location>
</feature>
<evidence type="ECO:0000256" key="4">
    <source>
        <dbReference type="ARBA" id="ARBA00022827"/>
    </source>
</evidence>
<evidence type="ECO:0000259" key="7">
    <source>
        <dbReference type="Pfam" id="PF00441"/>
    </source>
</evidence>
<dbReference type="InterPro" id="IPR009100">
    <property type="entry name" value="AcylCoA_DH/oxidase_NM_dom_sf"/>
</dbReference>